<dbReference type="InterPro" id="IPR029767">
    <property type="entry name" value="WecB-like"/>
</dbReference>
<dbReference type="CDD" id="cd03786">
    <property type="entry name" value="GTB_UDP-GlcNAc_2-Epimerase"/>
    <property type="match status" value="1"/>
</dbReference>
<dbReference type="AlphaFoldDB" id="A0A0D1A9R7"/>
<gene>
    <name evidence="6" type="ORF">WDC_0868</name>
</gene>
<comment type="caution">
    <text evidence="6">The sequence shown here is derived from an EMBL/GenBank/DDBJ whole genome shotgun (WGS) entry which is preliminary data.</text>
</comment>
<evidence type="ECO:0000256" key="1">
    <source>
        <dbReference type="ARBA" id="ARBA00023235"/>
    </source>
</evidence>
<evidence type="ECO:0000256" key="2">
    <source>
        <dbReference type="ARBA" id="ARBA00038209"/>
    </source>
</evidence>
<accession>A0A0D1A9R7</accession>
<dbReference type="GO" id="GO:0008761">
    <property type="term" value="F:UDP-N-acetylglucosamine 2-epimerase activity"/>
    <property type="evidence" value="ECO:0007669"/>
    <property type="project" value="UniProtKB-EC"/>
</dbReference>
<evidence type="ECO:0000256" key="4">
    <source>
        <dbReference type="RuleBase" id="RU003513"/>
    </source>
</evidence>
<dbReference type="EMBL" id="AWTT01000017">
    <property type="protein sequence ID" value="KIS03496.1"/>
    <property type="molecule type" value="Genomic_DNA"/>
</dbReference>
<reference evidence="6 7" key="1">
    <citation type="submission" date="2013-08" db="EMBL/GenBank/DDBJ databases">
        <title>Lactobacillus wasatchii sp. WDC04, a late gas producing bacteria isolated from aged chedder cheese.</title>
        <authorList>
            <person name="Oberg C.J."/>
            <person name="Culumber M."/>
            <person name="McMahon D.J."/>
            <person name="Broadbent J.R."/>
            <person name="Oberg T.S."/>
            <person name="Ortaki F."/>
        </authorList>
    </citation>
    <scope>NUCLEOTIDE SEQUENCE [LARGE SCALE GENOMIC DNA]</scope>
    <source>
        <strain evidence="6 7">WDC04</strain>
    </source>
</reference>
<proteinExistence type="inferred from homology"/>
<organism evidence="6 7">
    <name type="scientific">Paucilactobacillus wasatchensis</name>
    <dbReference type="NCBI Taxonomy" id="1335616"/>
    <lineage>
        <taxon>Bacteria</taxon>
        <taxon>Bacillati</taxon>
        <taxon>Bacillota</taxon>
        <taxon>Bacilli</taxon>
        <taxon>Lactobacillales</taxon>
        <taxon>Lactobacillaceae</taxon>
        <taxon>Paucilactobacillus</taxon>
    </lineage>
</organism>
<comment type="similarity">
    <text evidence="2 4">Belongs to the UDP-N-acetylglucosamine 2-epimerase family.</text>
</comment>
<dbReference type="SUPFAM" id="SSF53756">
    <property type="entry name" value="UDP-Glycosyltransferase/glycogen phosphorylase"/>
    <property type="match status" value="1"/>
</dbReference>
<dbReference type="PANTHER" id="PTHR43174:SF2">
    <property type="entry name" value="UDP-N-ACETYLGLUCOSAMINE 2-EPIMERASE"/>
    <property type="match status" value="1"/>
</dbReference>
<dbReference type="NCBIfam" id="TIGR00236">
    <property type="entry name" value="wecB"/>
    <property type="match status" value="1"/>
</dbReference>
<dbReference type="Pfam" id="PF02350">
    <property type="entry name" value="Epimerase_2"/>
    <property type="match status" value="1"/>
</dbReference>
<keyword evidence="7" id="KW-1185">Reference proteome</keyword>
<evidence type="ECO:0000313" key="6">
    <source>
        <dbReference type="EMBL" id="KIS03496.1"/>
    </source>
</evidence>
<dbReference type="STRING" id="1335616.WDC_0868"/>
<dbReference type="OrthoDB" id="9803238at2"/>
<dbReference type="Gene3D" id="3.40.50.2000">
    <property type="entry name" value="Glycogen Phosphorylase B"/>
    <property type="match status" value="2"/>
</dbReference>
<dbReference type="RefSeq" id="WP_044010578.1">
    <property type="nucleotide sequence ID" value="NZ_AWTT01000017.1"/>
</dbReference>
<dbReference type="EC" id="5.1.3.14" evidence="3"/>
<protein>
    <recommendedName>
        <fullName evidence="3">UDP-N-acetylglucosamine 2-epimerase (non-hydrolyzing)</fullName>
        <ecNumber evidence="3">5.1.3.14</ecNumber>
    </recommendedName>
</protein>
<dbReference type="PANTHER" id="PTHR43174">
    <property type="entry name" value="UDP-N-ACETYLGLUCOSAMINE 2-EPIMERASE"/>
    <property type="match status" value="1"/>
</dbReference>
<dbReference type="InterPro" id="IPR003331">
    <property type="entry name" value="UDP_GlcNAc_Epimerase_2_dom"/>
</dbReference>
<evidence type="ECO:0000313" key="7">
    <source>
        <dbReference type="Proteomes" id="UP000032279"/>
    </source>
</evidence>
<dbReference type="PATRIC" id="fig|1335616.4.peg.868"/>
<evidence type="ECO:0000259" key="5">
    <source>
        <dbReference type="Pfam" id="PF02350"/>
    </source>
</evidence>
<evidence type="ECO:0000256" key="3">
    <source>
        <dbReference type="ARBA" id="ARBA00038858"/>
    </source>
</evidence>
<sequence>MAEPHKIMTIFGTRPGAIKMAPIITAMRALPEQFEPVVVVTAQHRRLLDQVLNFFAIEPDFDLNTMQPRESLSERTSKMLHHLDNVINAAQPDMILVVGDASTTLAASLAAFYHKIPVGHVEAGLRTYDKYAPFPEEMNRRLTDVVSDLYFAPTKMSRDNLLAEHHSIENIFVTGNTSVDALGYTVRADYHHPVLDQIPKNHRILLLTMQRRENLGAPMRRVFHAIRDVVETNPDVELIYPVHPNPDVEAMAKDLLGKRDRIHLVEPLDVLDFHNFAARSYLILTDSGGIQEEAPTLNKPVLVLRSETERQEGVTAGTVRLVGTYPEEIQRAAFELLNDNREYKKMAQAPNPFGDGRAAARIVTAVQNYFDNEH</sequence>
<name>A0A0D1A9R7_9LACO</name>
<feature type="domain" description="UDP-N-acetylglucosamine 2-epimerase" evidence="5">
    <location>
        <begin position="32"/>
        <end position="366"/>
    </location>
</feature>
<keyword evidence="1 4" id="KW-0413">Isomerase</keyword>
<dbReference type="Proteomes" id="UP000032279">
    <property type="component" value="Unassembled WGS sequence"/>
</dbReference>